<reference evidence="1 2" key="1">
    <citation type="journal article" date="2012" name="BMC Genomics">
        <title>Comparative genomics of the white-rot fungi, Phanerochaete carnosa and P. chrysosporium, to elucidate the genetic basis of the distinct wood types they colonize.</title>
        <authorList>
            <person name="Suzuki H."/>
            <person name="MacDonald J."/>
            <person name="Syed K."/>
            <person name="Salamov A."/>
            <person name="Hori C."/>
            <person name="Aerts A."/>
            <person name="Henrissat B."/>
            <person name="Wiebenga A."/>
            <person name="vanKuyk P.A."/>
            <person name="Barry K."/>
            <person name="Lindquist E."/>
            <person name="LaButti K."/>
            <person name="Lapidus A."/>
            <person name="Lucas S."/>
            <person name="Coutinho P."/>
            <person name="Gong Y."/>
            <person name="Samejima M."/>
            <person name="Mahadevan R."/>
            <person name="Abou-Zaid M."/>
            <person name="de Vries R.P."/>
            <person name="Igarashi K."/>
            <person name="Yadav J.S."/>
            <person name="Grigoriev I.V."/>
            <person name="Master E.R."/>
        </authorList>
    </citation>
    <scope>NUCLEOTIDE SEQUENCE [LARGE SCALE GENOMIC DNA]</scope>
    <source>
        <strain evidence="1 2">HHB-10118-sp</strain>
    </source>
</reference>
<dbReference type="InterPro" id="IPR042859">
    <property type="entry name" value="NOL11"/>
</dbReference>
<dbReference type="GeneID" id="18914812"/>
<sequence length="330" mass="36811">MEQKRVEAADEAFFDWISQQESDKAPASRPNAKLSLGYQFVKQVLEIILRTPKNVTTDIPYSPKVMRYLMQQRCVSAGMIEGGLFAALRLRNDWKSMMLALKTVIDVSESDVISLLHSSVVVARQMRSDDSAMQVDATADGSVPPLPSVLSLCTTYTVSAPALRLAIRQHLSDAAELTVILQLLKEWIDAWCAEGITLLPERTKKDLHGALVPVLEERQKDALPPLGKVLAFLQALLDASFLTFLTYLPSHGILRDIFSHLEPELNFTDDVEQLRGPLEPFVCAHAKAVHEAAHGVQKPDLKVDWRKRRKEAHEQAGIAVGIYQIEELVL</sequence>
<dbReference type="PANTHER" id="PTHR15633:SF2">
    <property type="entry name" value="NUCLEOLAR PROTEIN 11"/>
    <property type="match status" value="1"/>
</dbReference>
<organism evidence="1 2">
    <name type="scientific">Phanerochaete carnosa (strain HHB-10118-sp)</name>
    <name type="common">White-rot fungus</name>
    <name type="synonym">Peniophora carnosa</name>
    <dbReference type="NCBI Taxonomy" id="650164"/>
    <lineage>
        <taxon>Eukaryota</taxon>
        <taxon>Fungi</taxon>
        <taxon>Dikarya</taxon>
        <taxon>Basidiomycota</taxon>
        <taxon>Agaricomycotina</taxon>
        <taxon>Agaricomycetes</taxon>
        <taxon>Polyporales</taxon>
        <taxon>Phanerochaetaceae</taxon>
        <taxon>Phanerochaete</taxon>
    </lineage>
</organism>
<dbReference type="EMBL" id="JH930469">
    <property type="protein sequence ID" value="EKM59488.1"/>
    <property type="molecule type" value="Genomic_DNA"/>
</dbReference>
<dbReference type="GO" id="GO:0005730">
    <property type="term" value="C:nucleolus"/>
    <property type="evidence" value="ECO:0007669"/>
    <property type="project" value="TreeGrafter"/>
</dbReference>
<dbReference type="STRING" id="650164.K5W6E0"/>
<dbReference type="KEGG" id="pco:PHACADRAFT_250012"/>
<dbReference type="HOGENOM" id="CLU_842273_0_0_1"/>
<dbReference type="Proteomes" id="UP000008370">
    <property type="component" value="Unassembled WGS sequence"/>
</dbReference>
<dbReference type="AlphaFoldDB" id="K5W6E0"/>
<dbReference type="GO" id="GO:0030490">
    <property type="term" value="P:maturation of SSU-rRNA"/>
    <property type="evidence" value="ECO:0007669"/>
    <property type="project" value="InterPro"/>
</dbReference>
<dbReference type="OrthoDB" id="2799711at2759"/>
<evidence type="ECO:0000313" key="1">
    <source>
        <dbReference type="EMBL" id="EKM59488.1"/>
    </source>
</evidence>
<dbReference type="RefSeq" id="XP_007392048.1">
    <property type="nucleotide sequence ID" value="XM_007391986.1"/>
</dbReference>
<name>K5W6E0_PHACS</name>
<keyword evidence="2" id="KW-1185">Reference proteome</keyword>
<gene>
    <name evidence="1" type="ORF">PHACADRAFT_250012</name>
</gene>
<protein>
    <submittedName>
        <fullName evidence="1">Uncharacterized protein</fullName>
    </submittedName>
</protein>
<evidence type="ECO:0000313" key="2">
    <source>
        <dbReference type="Proteomes" id="UP000008370"/>
    </source>
</evidence>
<proteinExistence type="predicted"/>
<dbReference type="GO" id="GO:0003723">
    <property type="term" value="F:RNA binding"/>
    <property type="evidence" value="ECO:0007669"/>
    <property type="project" value="TreeGrafter"/>
</dbReference>
<dbReference type="PANTHER" id="PTHR15633">
    <property type="entry name" value="NUCLEOLAR PROTEIN 11"/>
    <property type="match status" value="1"/>
</dbReference>
<dbReference type="InParanoid" id="K5W6E0"/>
<accession>K5W6E0</accession>